<dbReference type="Pfam" id="PF03447">
    <property type="entry name" value="NAD_binding_3"/>
    <property type="match status" value="1"/>
</dbReference>
<evidence type="ECO:0000256" key="4">
    <source>
        <dbReference type="ARBA" id="ARBA00023002"/>
    </source>
</evidence>
<dbReference type="NCBIfam" id="NF009828">
    <property type="entry name" value="PRK13303.1-3"/>
    <property type="match status" value="1"/>
</dbReference>
<dbReference type="PANTHER" id="PTHR31873:SF6">
    <property type="entry name" value="ASPARTATE DEHYDROGENASE DOMAIN-CONTAINING PROTEIN"/>
    <property type="match status" value="1"/>
</dbReference>
<comment type="catalytic activity">
    <reaction evidence="6">
        <text>L-aspartate + NAD(+) + H2O = oxaloacetate + NH4(+) + NADH + H(+)</text>
        <dbReference type="Rhea" id="RHEA:11788"/>
        <dbReference type="ChEBI" id="CHEBI:15377"/>
        <dbReference type="ChEBI" id="CHEBI:15378"/>
        <dbReference type="ChEBI" id="CHEBI:16452"/>
        <dbReference type="ChEBI" id="CHEBI:28938"/>
        <dbReference type="ChEBI" id="CHEBI:29991"/>
        <dbReference type="ChEBI" id="CHEBI:57540"/>
        <dbReference type="ChEBI" id="CHEBI:57945"/>
        <dbReference type="EC" id="1.4.1.21"/>
    </reaction>
</comment>
<sequence length="268" mass="27687">MTHSVGIAGFGTIGAVVAARLVHDLPGLALAALSSGRRETAEARMASLGIAVPLVGPSELAERCDIIVECAPTAAFAAIAEPALAAGRTLVTVSGAAILQHPDIVDHARRGGGQIILATGALLGFDAVRAAAEGTIHSVRMVTRKPPRSLRTAKYVVENRIDLDALTEPLLLFRGSAREGALAFPSNVNVAAALGLAGIGPDRTELEIWADPSKVRNCHRIDVDSDSARLGLEIENIPTDENPGTGRITALSMIAALRGLSAPLRVGS</sequence>
<evidence type="ECO:0000256" key="1">
    <source>
        <dbReference type="ARBA" id="ARBA00008331"/>
    </source>
</evidence>
<dbReference type="NCBIfam" id="NF009825">
    <property type="entry name" value="PRK13302.1"/>
    <property type="match status" value="1"/>
</dbReference>
<evidence type="ECO:0000259" key="7">
    <source>
        <dbReference type="Pfam" id="PF01958"/>
    </source>
</evidence>
<dbReference type="Gene3D" id="3.30.360.10">
    <property type="entry name" value="Dihydrodipicolinate Reductase, domain 2"/>
    <property type="match status" value="1"/>
</dbReference>
<evidence type="ECO:0000313" key="9">
    <source>
        <dbReference type="EMBL" id="MBY8823897.1"/>
    </source>
</evidence>
<evidence type="ECO:0000313" key="10">
    <source>
        <dbReference type="Proteomes" id="UP000706039"/>
    </source>
</evidence>
<name>A0ABS7PRC5_9SPHN</name>
<reference evidence="9 10" key="1">
    <citation type="submission" date="2021-08" db="EMBL/GenBank/DDBJ databases">
        <authorList>
            <person name="Tuo L."/>
        </authorList>
    </citation>
    <scope>NUCLEOTIDE SEQUENCE [LARGE SCALE GENOMIC DNA]</scope>
    <source>
        <strain evidence="9 10">JCM 31229</strain>
    </source>
</reference>
<comment type="caution">
    <text evidence="9">The sequence shown here is derived from an EMBL/GenBank/DDBJ whole genome shotgun (WGS) entry which is preliminary data.</text>
</comment>
<gene>
    <name evidence="6" type="primary">nadX</name>
    <name evidence="9" type="ORF">K7G82_16450</name>
</gene>
<accession>A0ABS7PRC5</accession>
<evidence type="ECO:0000256" key="6">
    <source>
        <dbReference type="HAMAP-Rule" id="MF_01265"/>
    </source>
</evidence>
<dbReference type="HAMAP" id="MF_01265">
    <property type="entry name" value="NadX"/>
    <property type="match status" value="1"/>
</dbReference>
<comment type="similarity">
    <text evidence="1 6">Belongs to the L-aspartate dehydrogenase family.</text>
</comment>
<dbReference type="Proteomes" id="UP000706039">
    <property type="component" value="Unassembled WGS sequence"/>
</dbReference>
<feature type="binding site" evidence="6">
    <location>
        <position position="121"/>
    </location>
    <ligand>
        <name>NAD(+)</name>
        <dbReference type="ChEBI" id="CHEBI:57540"/>
    </ligand>
</feature>
<evidence type="ECO:0000256" key="2">
    <source>
        <dbReference type="ARBA" id="ARBA00022642"/>
    </source>
</evidence>
<evidence type="ECO:0000259" key="8">
    <source>
        <dbReference type="Pfam" id="PF03447"/>
    </source>
</evidence>
<feature type="active site" evidence="6">
    <location>
        <position position="219"/>
    </location>
</feature>
<dbReference type="Gene3D" id="3.40.50.720">
    <property type="entry name" value="NAD(P)-binding Rossmann-like Domain"/>
    <property type="match status" value="1"/>
</dbReference>
<evidence type="ECO:0000256" key="3">
    <source>
        <dbReference type="ARBA" id="ARBA00022857"/>
    </source>
</evidence>
<keyword evidence="4 6" id="KW-0560">Oxidoreductase</keyword>
<comment type="pathway">
    <text evidence="6">Cofactor biosynthesis; NAD(+) biosynthesis; iminoaspartate from L-aspartate (dehydrogenase route): step 1/1.</text>
</comment>
<keyword evidence="5 6" id="KW-0520">NAD</keyword>
<proteinExistence type="inferred from homology"/>
<comment type="miscellaneous">
    <text evidence="6">The iminoaspartate product is unstable in aqueous solution and can decompose to oxaloacetate and ammonia.</text>
</comment>
<dbReference type="Pfam" id="PF01958">
    <property type="entry name" value="Asp_DH_C"/>
    <property type="match status" value="1"/>
</dbReference>
<dbReference type="RefSeq" id="WP_222991003.1">
    <property type="nucleotide sequence ID" value="NZ_JAINVV010000008.1"/>
</dbReference>
<feature type="domain" description="Aspartate dehydrogenase" evidence="7">
    <location>
        <begin position="167"/>
        <end position="254"/>
    </location>
</feature>
<dbReference type="SUPFAM" id="SSF55347">
    <property type="entry name" value="Glyceraldehyde-3-phosphate dehydrogenase-like, C-terminal domain"/>
    <property type="match status" value="1"/>
</dbReference>
<dbReference type="PIRSF" id="PIRSF005227">
    <property type="entry name" value="Asp_dh_NAD_syn"/>
    <property type="match status" value="1"/>
</dbReference>
<comment type="catalytic activity">
    <reaction evidence="6">
        <text>L-aspartate + NADP(+) + H2O = oxaloacetate + NH4(+) + NADPH + H(+)</text>
        <dbReference type="Rhea" id="RHEA:11784"/>
        <dbReference type="ChEBI" id="CHEBI:15377"/>
        <dbReference type="ChEBI" id="CHEBI:15378"/>
        <dbReference type="ChEBI" id="CHEBI:16452"/>
        <dbReference type="ChEBI" id="CHEBI:28938"/>
        <dbReference type="ChEBI" id="CHEBI:29991"/>
        <dbReference type="ChEBI" id="CHEBI:57783"/>
        <dbReference type="ChEBI" id="CHEBI:58349"/>
        <dbReference type="EC" id="1.4.1.21"/>
    </reaction>
</comment>
<dbReference type="EMBL" id="JAINVV010000008">
    <property type="protein sequence ID" value="MBY8823897.1"/>
    <property type="molecule type" value="Genomic_DNA"/>
</dbReference>
<evidence type="ECO:0000256" key="5">
    <source>
        <dbReference type="ARBA" id="ARBA00023027"/>
    </source>
</evidence>
<feature type="binding site" evidence="6">
    <location>
        <position position="189"/>
    </location>
    <ligand>
        <name>NAD(+)</name>
        <dbReference type="ChEBI" id="CHEBI:57540"/>
    </ligand>
</feature>
<feature type="domain" description="Aspartate/homoserine dehydrogenase NAD-binding" evidence="8">
    <location>
        <begin position="9"/>
        <end position="116"/>
    </location>
</feature>
<organism evidence="9 10">
    <name type="scientific">Sphingomonas colocasiae</name>
    <dbReference type="NCBI Taxonomy" id="1848973"/>
    <lineage>
        <taxon>Bacteria</taxon>
        <taxon>Pseudomonadati</taxon>
        <taxon>Pseudomonadota</taxon>
        <taxon>Alphaproteobacteria</taxon>
        <taxon>Sphingomonadales</taxon>
        <taxon>Sphingomonadaceae</taxon>
        <taxon>Sphingomonas</taxon>
    </lineage>
</organism>
<dbReference type="InterPro" id="IPR005106">
    <property type="entry name" value="Asp/hSer_DH_NAD-bd"/>
</dbReference>
<dbReference type="InterPro" id="IPR020626">
    <property type="entry name" value="Asp_DH_prok"/>
</dbReference>
<comment type="function">
    <text evidence="6">Specifically catalyzes the NAD or NADP-dependent dehydrogenation of L-aspartate to iminoaspartate.</text>
</comment>
<keyword evidence="10" id="KW-1185">Reference proteome</keyword>
<dbReference type="PANTHER" id="PTHR31873">
    <property type="entry name" value="L-ASPARTATE DEHYDROGENASE-RELATED"/>
    <property type="match status" value="1"/>
</dbReference>
<protein>
    <recommendedName>
        <fullName evidence="6">L-aspartate dehydrogenase</fullName>
        <ecNumber evidence="6">1.4.1.21</ecNumber>
    </recommendedName>
</protein>
<dbReference type="EC" id="1.4.1.21" evidence="6"/>
<keyword evidence="3 6" id="KW-0521">NADP</keyword>
<keyword evidence="2 6" id="KW-0662">Pyridine nucleotide biosynthesis</keyword>
<dbReference type="InterPro" id="IPR011182">
    <property type="entry name" value="L-Asp_DH"/>
</dbReference>
<dbReference type="InterPro" id="IPR036291">
    <property type="entry name" value="NAD(P)-bd_dom_sf"/>
</dbReference>
<dbReference type="InterPro" id="IPR002811">
    <property type="entry name" value="Asp_DH"/>
</dbReference>
<dbReference type="SUPFAM" id="SSF51735">
    <property type="entry name" value="NAD(P)-binding Rossmann-fold domains"/>
    <property type="match status" value="1"/>
</dbReference>